<feature type="coiled-coil region" evidence="1">
    <location>
        <begin position="22"/>
        <end position="49"/>
    </location>
</feature>
<evidence type="ECO:0000313" key="5">
    <source>
        <dbReference type="Proteomes" id="UP000281474"/>
    </source>
</evidence>
<comment type="caution">
    <text evidence="4">The sequence shown here is derived from an EMBL/GenBank/DDBJ whole genome shotgun (WGS) entry which is preliminary data.</text>
</comment>
<keyword evidence="5" id="KW-1185">Reference proteome</keyword>
<feature type="compositionally biased region" description="Polar residues" evidence="2">
    <location>
        <begin position="1097"/>
        <end position="1106"/>
    </location>
</feature>
<dbReference type="InterPro" id="IPR013491">
    <property type="entry name" value="Tape_meas_N"/>
</dbReference>
<evidence type="ECO:0000313" key="4">
    <source>
        <dbReference type="EMBL" id="RLV61006.1"/>
    </source>
</evidence>
<protein>
    <submittedName>
        <fullName evidence="4">Phage tail protein</fullName>
    </submittedName>
</protein>
<feature type="compositionally biased region" description="Basic and acidic residues" evidence="2">
    <location>
        <begin position="1082"/>
        <end position="1092"/>
    </location>
</feature>
<dbReference type="Proteomes" id="UP000281474">
    <property type="component" value="Unassembled WGS sequence"/>
</dbReference>
<reference evidence="4 5" key="1">
    <citation type="submission" date="2018-09" db="EMBL/GenBank/DDBJ databases">
        <title>Phylogeny of the Shewanellaceae, and recommendation for two new genera, Pseudoshewanella and Parashewanella.</title>
        <authorList>
            <person name="Wang G."/>
        </authorList>
    </citation>
    <scope>NUCLEOTIDE SEQUENCE [LARGE SCALE GENOMIC DNA]</scope>
    <source>
        <strain evidence="4 5">C51</strain>
    </source>
</reference>
<dbReference type="RefSeq" id="WP_121837706.1">
    <property type="nucleotide sequence ID" value="NZ_ML014758.1"/>
</dbReference>
<dbReference type="Pfam" id="PF20155">
    <property type="entry name" value="TMP_3"/>
    <property type="match status" value="1"/>
</dbReference>
<dbReference type="OrthoDB" id="6745079at2"/>
<evidence type="ECO:0000256" key="1">
    <source>
        <dbReference type="SAM" id="Coils"/>
    </source>
</evidence>
<dbReference type="PANTHER" id="PTHR38812:SF2">
    <property type="entry name" value="MU-LIKE PROPHAGE FLUMU PROTEIN GP42"/>
    <property type="match status" value="1"/>
</dbReference>
<feature type="coiled-coil region" evidence="1">
    <location>
        <begin position="77"/>
        <end position="174"/>
    </location>
</feature>
<evidence type="ECO:0000259" key="3">
    <source>
        <dbReference type="Pfam" id="PF20155"/>
    </source>
</evidence>
<feature type="compositionally biased region" description="Low complexity" evidence="2">
    <location>
        <begin position="1068"/>
        <end position="1081"/>
    </location>
</feature>
<evidence type="ECO:0000256" key="2">
    <source>
        <dbReference type="SAM" id="MobiDB-lite"/>
    </source>
</evidence>
<dbReference type="EMBL" id="QZEI01000009">
    <property type="protein sequence ID" value="RLV61006.1"/>
    <property type="molecule type" value="Genomic_DNA"/>
</dbReference>
<keyword evidence="1" id="KW-0175">Coiled coil</keyword>
<dbReference type="NCBIfam" id="TIGR02675">
    <property type="entry name" value="tape_meas_nterm"/>
    <property type="match status" value="1"/>
</dbReference>
<feature type="region of interest" description="Disordered" evidence="2">
    <location>
        <begin position="1066"/>
        <end position="1116"/>
    </location>
</feature>
<dbReference type="PANTHER" id="PTHR38812">
    <property type="entry name" value="MU-LIKE PROPHAGE FLUMU PROTEIN GP42"/>
    <property type="match status" value="1"/>
</dbReference>
<proteinExistence type="predicted"/>
<organism evidence="4 5">
    <name type="scientific">Parashewanella curva</name>
    <dbReference type="NCBI Taxonomy" id="2338552"/>
    <lineage>
        <taxon>Bacteria</taxon>
        <taxon>Pseudomonadati</taxon>
        <taxon>Pseudomonadota</taxon>
        <taxon>Gammaproteobacteria</taxon>
        <taxon>Alteromonadales</taxon>
        <taxon>Shewanellaceae</taxon>
        <taxon>Parashewanella</taxon>
    </lineage>
</organism>
<gene>
    <name evidence="4" type="ORF">D5018_03965</name>
</gene>
<accession>A0A3L8PZX3</accession>
<feature type="domain" description="Tape measure protein N-terminal" evidence="3">
    <location>
        <begin position="320"/>
        <end position="503"/>
    </location>
</feature>
<dbReference type="InterPro" id="IPR053058">
    <property type="entry name" value="Mulikevirus_tape_measure"/>
</dbReference>
<feature type="coiled-coil region" evidence="1">
    <location>
        <begin position="875"/>
        <end position="902"/>
    </location>
</feature>
<sequence>MAFKDQVVNFIIKGRDLFSSVAKKSEKALAQLANESETLNERLEELGDLDKAVNSFDELSRTITKSEKAFLDNSVALDKLRSEQRQAAKDLKALETAQKKANASVDGIEKEYKQAQTALSGYETEIKQAEQAIARLSAEQEKGGKASKAQTQALAKAKTDLQGLTAAQAKAENNTRQFALELDKQRRVLVESNVAVDKAAKAKAELGLKSKTASSELTKLGNSINRNKSKLKTYTDQITKAGFDTGKLADASRELKQQQAAGESALTGVNKKLARHNRLLSQSSKSAKDFNGSIGSATSSLLAMAGAYIGVDRLWESLKGVLTVGDQMRAFREQMTAAMGSIAEGERATAWIKEFANDTGSKLDTIKEAFVRLKAFGLDPMQGSLQSLVDYNTKLGGSQEKLEGIILAVGQAWAKQKLQGEEILQLVDRGVPVWDLLEKVTGKNVVQLQKLSEQGQLGRETIKLLFDEMGRQAKGQASKSLDRLSGQVNVLINKWQDFQEKIAESGALDVAIEALKELNAKFDELNQNGKIKQAAQDISDFFSAIIKDGGESLKGTLENITAFTKALSITSASIRIAWNGITAGISTVAGVVTAAFAKMGEVYTKFLNLIGADELAKKMEYQVGALKAISEGYKQQVQQDGEDIRKAWQVIAGESERSSQRIKKATNSTSESIKKASQTVTDAMSAQKSEAKALELAMEKAGIKTISVLKEQASAAKDTYTKAKQALEQNLITQEQFNEAFLKYAELQVQVAAATDEAVDKKLFEEAANLKLSASLSQIIEKTLKLKEVQKGQADNNDKIKDSVGKVGKEYGKLGVKVKKNNDVIKRSALETQANVQAVATAFTGYLQNVTNRVAKYGEKAKQYFRSIINNDFFNYKAKSQVEELDEKLKNVNKRIEYFFQKAQDPRTSAISRMARQWQVAAGKAERLYLQQQKSMVGIINDLEDVDYVNVRMIERAEQASKSFSILNNQDLSRLTNAIDAAKNKMNELKQSAKETVSSIQDELDEFEGRQADIERRRYEQELASLRAKLEAAKVTGDKNLIADLKRAESNLKKIYEYRKDELERQQAQDQQQQKQRQQQQVKRDQERERQQKVQLTPRNPNTINQPPRAVSSAPVQRAELTLVVGNQRFQLETKNSILQELLQEIERQKSVGG</sequence>
<name>A0A3L8PZX3_9GAMM</name>
<dbReference type="AlphaFoldDB" id="A0A3L8PZX3"/>
<feature type="coiled-coil region" evidence="1">
    <location>
        <begin position="508"/>
        <end position="535"/>
    </location>
</feature>